<protein>
    <submittedName>
        <fullName evidence="2">tRNA threonylcarbamoyladenosine biosynthesis protein TsaB</fullName>
    </submittedName>
</protein>
<evidence type="ECO:0000313" key="3">
    <source>
        <dbReference type="Proteomes" id="UP001139263"/>
    </source>
</evidence>
<keyword evidence="3" id="KW-1185">Reference proteome</keyword>
<dbReference type="NCBIfam" id="TIGR03725">
    <property type="entry name" value="T6A_YeaZ"/>
    <property type="match status" value="1"/>
</dbReference>
<dbReference type="PANTHER" id="PTHR11735:SF11">
    <property type="entry name" value="TRNA THREONYLCARBAMOYLADENOSINE BIOSYNTHESIS PROTEIN TSAB"/>
    <property type="match status" value="1"/>
</dbReference>
<dbReference type="SUPFAM" id="SSF53067">
    <property type="entry name" value="Actin-like ATPase domain"/>
    <property type="match status" value="2"/>
</dbReference>
<proteinExistence type="predicted"/>
<dbReference type="GO" id="GO:0002949">
    <property type="term" value="P:tRNA threonylcarbamoyladenosine modification"/>
    <property type="evidence" value="ECO:0007669"/>
    <property type="project" value="InterPro"/>
</dbReference>
<dbReference type="PANTHER" id="PTHR11735">
    <property type="entry name" value="TRNA N6-ADENOSINE THREONYLCARBAMOYLTRANSFERASE"/>
    <property type="match status" value="1"/>
</dbReference>
<dbReference type="Proteomes" id="UP001139263">
    <property type="component" value="Unassembled WGS sequence"/>
</dbReference>
<evidence type="ECO:0000313" key="2">
    <source>
        <dbReference type="EMBL" id="MCI0183708.1"/>
    </source>
</evidence>
<name>A0A9X1V9B4_9BACL</name>
<dbReference type="RefSeq" id="WP_241714326.1">
    <property type="nucleotide sequence ID" value="NZ_JALBUF010000006.1"/>
</dbReference>
<dbReference type="GO" id="GO:0005829">
    <property type="term" value="C:cytosol"/>
    <property type="evidence" value="ECO:0007669"/>
    <property type="project" value="TreeGrafter"/>
</dbReference>
<dbReference type="Gene3D" id="3.30.420.40">
    <property type="match status" value="2"/>
</dbReference>
<dbReference type="AlphaFoldDB" id="A0A9X1V9B4"/>
<dbReference type="EMBL" id="JALBUF010000006">
    <property type="protein sequence ID" value="MCI0183708.1"/>
    <property type="molecule type" value="Genomic_DNA"/>
</dbReference>
<reference evidence="2" key="1">
    <citation type="submission" date="2022-03" db="EMBL/GenBank/DDBJ databases">
        <title>Draft Genome Sequence of Firmicute Strain S0AB, a Heterotrophic Iron/Sulfur-Oxidizing Extreme Acidophile.</title>
        <authorList>
            <person name="Vergara E."/>
            <person name="Pakostova E."/>
            <person name="Johnson D.B."/>
            <person name="Holmes D.S."/>
        </authorList>
    </citation>
    <scope>NUCLEOTIDE SEQUENCE</scope>
    <source>
        <strain evidence="2">S0AB</strain>
    </source>
</reference>
<sequence>MALLAIDTATPTLALAVADHSGQVLASWSTKTPKMHATYVNQLLDDMLATVSCDPRDIEGVIVGVGPGSYTGIRIGVTAAKIYAFARGVPLVGLSSLTAAAYALAMQRGMVVVMWDARRQSVYGAAYRAHDGALTCVLSEQRYDIASLITAVSNMLHPGEAVYLLGDVVEGVAQQYATVFADHSVMIYDRTASVHGEHLLALGYPELHKKMLSLEVSDHGKDAHGLVPRYLQLAEAEARWLEKRRGSSSNESE</sequence>
<dbReference type="InterPro" id="IPR022496">
    <property type="entry name" value="T6A_TsaB"/>
</dbReference>
<dbReference type="Pfam" id="PF00814">
    <property type="entry name" value="TsaD"/>
    <property type="match status" value="1"/>
</dbReference>
<dbReference type="InterPro" id="IPR000905">
    <property type="entry name" value="Gcp-like_dom"/>
</dbReference>
<evidence type="ECO:0000259" key="1">
    <source>
        <dbReference type="Pfam" id="PF00814"/>
    </source>
</evidence>
<comment type="caution">
    <text evidence="2">The sequence shown here is derived from an EMBL/GenBank/DDBJ whole genome shotgun (WGS) entry which is preliminary data.</text>
</comment>
<accession>A0A9X1V9B4</accession>
<feature type="domain" description="Gcp-like" evidence="1">
    <location>
        <begin position="34"/>
        <end position="239"/>
    </location>
</feature>
<dbReference type="InterPro" id="IPR043129">
    <property type="entry name" value="ATPase_NBD"/>
</dbReference>
<gene>
    <name evidence="2" type="primary">tsaB</name>
    <name evidence="2" type="ORF">MM817_01999</name>
</gene>
<organism evidence="2 3">
    <name type="scientific">Sulfoacidibacillus ferrooxidans</name>
    <dbReference type="NCBI Taxonomy" id="2005001"/>
    <lineage>
        <taxon>Bacteria</taxon>
        <taxon>Bacillati</taxon>
        <taxon>Bacillota</taxon>
        <taxon>Bacilli</taxon>
        <taxon>Bacillales</taxon>
        <taxon>Alicyclobacillaceae</taxon>
        <taxon>Sulfoacidibacillus</taxon>
    </lineage>
</organism>